<comment type="caution">
    <text evidence="1">The sequence shown here is derived from an EMBL/GenBank/DDBJ whole genome shotgun (WGS) entry which is preliminary data.</text>
</comment>
<dbReference type="EMBL" id="CAJNAU010000177">
    <property type="protein sequence ID" value="CAE6863146.1"/>
    <property type="molecule type" value="Genomic_DNA"/>
</dbReference>
<keyword evidence="2" id="KW-1185">Reference proteome</keyword>
<evidence type="ECO:0000313" key="1">
    <source>
        <dbReference type="EMBL" id="CAE6863146.1"/>
    </source>
</evidence>
<accession>A0ABM8T799</accession>
<dbReference type="Proteomes" id="UP000674425">
    <property type="component" value="Unassembled WGS sequence"/>
</dbReference>
<proteinExistence type="predicted"/>
<gene>
    <name evidence="1" type="ORF">R69658_07716</name>
</gene>
<evidence type="ECO:0000313" key="2">
    <source>
        <dbReference type="Proteomes" id="UP000674425"/>
    </source>
</evidence>
<organism evidence="1 2">
    <name type="scientific">Paraburkholderia aspalathi</name>
    <dbReference type="NCBI Taxonomy" id="1324617"/>
    <lineage>
        <taxon>Bacteria</taxon>
        <taxon>Pseudomonadati</taxon>
        <taxon>Pseudomonadota</taxon>
        <taxon>Betaproteobacteria</taxon>
        <taxon>Burkholderiales</taxon>
        <taxon>Burkholderiaceae</taxon>
        <taxon>Paraburkholderia</taxon>
    </lineage>
</organism>
<name>A0ABM8T799_9BURK</name>
<reference evidence="1 2" key="1">
    <citation type="submission" date="2021-02" db="EMBL/GenBank/DDBJ databases">
        <authorList>
            <person name="Vanwijnsberghe S."/>
        </authorList>
    </citation>
    <scope>NUCLEOTIDE SEQUENCE [LARGE SCALE GENOMIC DNA]</scope>
    <source>
        <strain evidence="1 2">R-69658</strain>
    </source>
</reference>
<sequence length="178" mass="20198">MDFHVVGRDQRTGRLQVVRMRVRKVDHGGQHLLRAAVRQRDGLVHEPHDVARERIHLCGRERKARLEIELFRGVHASGHQRAVFILVVRVALQIDAAGELRDLVAHQLLLIQAVAQALLNRLGIQTQLAQHIVTRYELRIARQARIGRDQIWLAGRGMKRIQAAGRQGDVQRAIAACD</sequence>
<protein>
    <submittedName>
        <fullName evidence="1">Uncharacterized protein</fullName>
    </submittedName>
</protein>